<feature type="binding site" evidence="10">
    <location>
        <position position="597"/>
    </location>
    <ligand>
        <name>substrate</name>
    </ligand>
</feature>
<comment type="subcellular location">
    <subcellularLocation>
        <location evidence="1">Nucleus</location>
    </subcellularLocation>
</comment>
<dbReference type="GO" id="GO:0003690">
    <property type="term" value="F:double-stranded DNA binding"/>
    <property type="evidence" value="ECO:0007669"/>
    <property type="project" value="TreeGrafter"/>
</dbReference>
<evidence type="ECO:0000256" key="6">
    <source>
        <dbReference type="ARBA" id="ARBA00022839"/>
    </source>
</evidence>
<name>G7E4B3_MIXOS</name>
<comment type="caution">
    <text evidence="12">The sequence shown here is derived from an EMBL/GenBank/DDBJ whole genome shotgun (WGS) entry which is preliminary data.</text>
</comment>
<feature type="compositionally biased region" description="Basic residues" evidence="11">
    <location>
        <begin position="1"/>
        <end position="11"/>
    </location>
</feature>
<dbReference type="OrthoDB" id="47785at2759"/>
<evidence type="ECO:0000256" key="9">
    <source>
        <dbReference type="PIRSR" id="PIRSR610347-1"/>
    </source>
</evidence>
<dbReference type="RefSeq" id="XP_014568327.1">
    <property type="nucleotide sequence ID" value="XM_014712841.1"/>
</dbReference>
<dbReference type="HOGENOM" id="CLU_401189_0_0_1"/>
<feature type="binding site" evidence="10">
    <location>
        <position position="375"/>
    </location>
    <ligand>
        <name>substrate</name>
    </ligand>
</feature>
<comment type="similarity">
    <text evidence="2">Belongs to the tyrosyl-DNA phosphodiesterase family.</text>
</comment>
<dbReference type="GO" id="GO:0004527">
    <property type="term" value="F:exonuclease activity"/>
    <property type="evidence" value="ECO:0007669"/>
    <property type="project" value="UniProtKB-KW"/>
</dbReference>
<dbReference type="eggNOG" id="KOG2031">
    <property type="taxonomic scope" value="Eukaryota"/>
</dbReference>
<dbReference type="Gene3D" id="3.30.870.10">
    <property type="entry name" value="Endonuclease Chain A"/>
    <property type="match status" value="2"/>
</dbReference>
<feature type="region of interest" description="Disordered" evidence="11">
    <location>
        <begin position="1"/>
        <end position="58"/>
    </location>
</feature>
<keyword evidence="5" id="KW-0378">Hydrolase</keyword>
<dbReference type="GO" id="GO:0006281">
    <property type="term" value="P:DNA repair"/>
    <property type="evidence" value="ECO:0007669"/>
    <property type="project" value="UniProtKB-KW"/>
</dbReference>
<evidence type="ECO:0000256" key="3">
    <source>
        <dbReference type="ARBA" id="ARBA00022722"/>
    </source>
</evidence>
<keyword evidence="4" id="KW-0227">DNA damage</keyword>
<keyword evidence="13" id="KW-1185">Reference proteome</keyword>
<dbReference type="EMBL" id="BABT02000129">
    <property type="protein sequence ID" value="GAA97673.1"/>
    <property type="molecule type" value="Genomic_DNA"/>
</dbReference>
<gene>
    <name evidence="12" type="primary">Mo04351</name>
    <name evidence="12" type="ORF">E5Q_04351</name>
</gene>
<evidence type="ECO:0000256" key="4">
    <source>
        <dbReference type="ARBA" id="ARBA00022763"/>
    </source>
</evidence>
<reference evidence="12 13" key="1">
    <citation type="journal article" date="2011" name="J. Gen. Appl. Microbiol.">
        <title>Draft genome sequencing of the enigmatic basidiomycete Mixia osmundae.</title>
        <authorList>
            <person name="Nishida H."/>
            <person name="Nagatsuka Y."/>
            <person name="Sugiyama J."/>
        </authorList>
    </citation>
    <scope>NUCLEOTIDE SEQUENCE [LARGE SCALE GENOMIC DNA]</scope>
    <source>
        <strain evidence="13">CBS 9802 / IAM 14324 / JCM 22182 / KY 12970</strain>
    </source>
</reference>
<sequence length="686" mass="75794">MPPRGRPKKPRITPADAENARQARLAEYQGILAQSGQPEPSMPGQFPDDGQTSMSADSSDEAYFARLYAGSIYHAPTFKYDLGKSRHIAARPVPQHVPDKAERIQAYLAQLHASRMEAAPPTKIRRIDSGPAVPSDFPRARPKPAAGLSSHPQQTAHETSEPKRVSESLAGADYNVRLEHLRQQAKASVRPIPSVEPVESAPFPASTSHGGAVQPTHETARAREQARLQRAQARAQALGLVEPAIATANIPSASTSTNVAHRHLENAFHPSLGIYFRKSAVRPTFNAFHRTTEDALSLQDIIGPKDRIEKLVMSSYATDLDWLVAHVLPPELGKQVLLALPGPADAPITSFVPNHPHIKLHCPPVCRTSGAMHIKLILVVYDDFCRVAIPTANLVPYDWQQIENAVWIQDFPRQGSLAKPTRFAQTLHTTLRLLCIEEDSRNAVLPLDVDFSAGISARMILSTPGSSSSEPNGHKLLGQALQDLHLLPARDQDVRLECQGSSIGALNDEWLLEFYSSICGRPVRTMFPKVQTANFEPLRTLFRIVFPTLRNIENTHLGTAGGGTLFCNRSTWENRHFPKECMRQSTSKRAGVVMHTKMILAQFRMSRHAQSDRPPGWLYVGSHNFTAAAWGKSTASSFKVSNCELGIVMALSPGEFDKQADLLVTWKRPLRPYGGDDVPWFQHEHR</sequence>
<proteinExistence type="inferred from homology"/>
<feature type="active site" description="Nucleophile" evidence="9">
    <location>
        <position position="373"/>
    </location>
</feature>
<organism evidence="12 13">
    <name type="scientific">Mixia osmundae (strain CBS 9802 / IAM 14324 / JCM 22182 / KY 12970)</name>
    <dbReference type="NCBI Taxonomy" id="764103"/>
    <lineage>
        <taxon>Eukaryota</taxon>
        <taxon>Fungi</taxon>
        <taxon>Dikarya</taxon>
        <taxon>Basidiomycota</taxon>
        <taxon>Pucciniomycotina</taxon>
        <taxon>Mixiomycetes</taxon>
        <taxon>Mixiales</taxon>
        <taxon>Mixiaceae</taxon>
        <taxon>Mixia</taxon>
    </lineage>
</organism>
<dbReference type="CDD" id="cd09122">
    <property type="entry name" value="PLDc_Tdp1_1"/>
    <property type="match status" value="1"/>
</dbReference>
<keyword evidence="3" id="KW-0540">Nuclease</keyword>
<evidence type="ECO:0000256" key="7">
    <source>
        <dbReference type="ARBA" id="ARBA00023204"/>
    </source>
</evidence>
<dbReference type="PANTHER" id="PTHR12415">
    <property type="entry name" value="TYROSYL-DNA PHOSPHODIESTERASE 1"/>
    <property type="match status" value="1"/>
</dbReference>
<dbReference type="GO" id="GO:0003697">
    <property type="term" value="F:single-stranded DNA binding"/>
    <property type="evidence" value="ECO:0007669"/>
    <property type="project" value="TreeGrafter"/>
</dbReference>
<keyword evidence="6" id="KW-0269">Exonuclease</keyword>
<dbReference type="CDD" id="cd09123">
    <property type="entry name" value="PLDc_Tdp1_2"/>
    <property type="match status" value="1"/>
</dbReference>
<dbReference type="Pfam" id="PF06087">
    <property type="entry name" value="Tyr-DNA_phospho"/>
    <property type="match status" value="1"/>
</dbReference>
<dbReference type="Proteomes" id="UP000009131">
    <property type="component" value="Unassembled WGS sequence"/>
</dbReference>
<dbReference type="STRING" id="764103.G7E4B3"/>
<keyword evidence="7" id="KW-0234">DNA repair</keyword>
<dbReference type="InParanoid" id="G7E4B3"/>
<dbReference type="SUPFAM" id="SSF56024">
    <property type="entry name" value="Phospholipase D/nuclease"/>
    <property type="match status" value="2"/>
</dbReference>
<reference evidence="12 13" key="2">
    <citation type="journal article" date="2012" name="Open Biol.">
        <title>Characteristics of nucleosomes and linker DNA regions on the genome of the basidiomycete Mixia osmundae revealed by mono- and dinucleosome mapping.</title>
        <authorList>
            <person name="Nishida H."/>
            <person name="Kondo S."/>
            <person name="Matsumoto T."/>
            <person name="Suzuki Y."/>
            <person name="Yoshikawa H."/>
            <person name="Taylor T.D."/>
            <person name="Sugiyama J."/>
        </authorList>
    </citation>
    <scope>NUCLEOTIDE SEQUENCE [LARGE SCALE GENOMIC DNA]</scope>
    <source>
        <strain evidence="13">CBS 9802 / IAM 14324 / JCM 22182 / KY 12970</strain>
    </source>
</reference>
<feature type="region of interest" description="Disordered" evidence="11">
    <location>
        <begin position="185"/>
        <end position="223"/>
    </location>
</feature>
<evidence type="ECO:0000256" key="2">
    <source>
        <dbReference type="ARBA" id="ARBA00010205"/>
    </source>
</evidence>
<feature type="active site" description="Proton donor/acceptor" evidence="9">
    <location>
        <position position="595"/>
    </location>
</feature>
<accession>G7E4B3</accession>
<evidence type="ECO:0000256" key="10">
    <source>
        <dbReference type="PIRSR" id="PIRSR610347-2"/>
    </source>
</evidence>
<dbReference type="GO" id="GO:0005634">
    <property type="term" value="C:nucleus"/>
    <property type="evidence" value="ECO:0007669"/>
    <property type="project" value="UniProtKB-SubCell"/>
</dbReference>
<protein>
    <recommendedName>
        <fullName evidence="14">PLD phosphodiesterase domain-containing protein</fullName>
    </recommendedName>
</protein>
<dbReference type="AlphaFoldDB" id="G7E4B3"/>
<evidence type="ECO:0008006" key="14">
    <source>
        <dbReference type="Google" id="ProtNLM"/>
    </source>
</evidence>
<dbReference type="OMA" id="YIQDFPL"/>
<feature type="region of interest" description="Disordered" evidence="11">
    <location>
        <begin position="117"/>
        <end position="168"/>
    </location>
</feature>
<dbReference type="PANTHER" id="PTHR12415:SF0">
    <property type="entry name" value="TYROSYL-DNA PHOSPHODIESTERASE 1"/>
    <property type="match status" value="1"/>
</dbReference>
<keyword evidence="8" id="KW-0539">Nucleus</keyword>
<evidence type="ECO:0000256" key="11">
    <source>
        <dbReference type="SAM" id="MobiDB-lite"/>
    </source>
</evidence>
<evidence type="ECO:0000256" key="5">
    <source>
        <dbReference type="ARBA" id="ARBA00022801"/>
    </source>
</evidence>
<dbReference type="InterPro" id="IPR010347">
    <property type="entry name" value="Tdp1"/>
</dbReference>
<evidence type="ECO:0000313" key="12">
    <source>
        <dbReference type="EMBL" id="GAA97673.1"/>
    </source>
</evidence>
<evidence type="ECO:0000256" key="1">
    <source>
        <dbReference type="ARBA" id="ARBA00004123"/>
    </source>
</evidence>
<dbReference type="GO" id="GO:0017005">
    <property type="term" value="F:3'-tyrosyl-DNA phosphodiesterase activity"/>
    <property type="evidence" value="ECO:0007669"/>
    <property type="project" value="TreeGrafter"/>
</dbReference>
<evidence type="ECO:0000313" key="13">
    <source>
        <dbReference type="Proteomes" id="UP000009131"/>
    </source>
</evidence>
<evidence type="ECO:0000256" key="8">
    <source>
        <dbReference type="ARBA" id="ARBA00023242"/>
    </source>
</evidence>